<protein>
    <recommendedName>
        <fullName evidence="1">Glycosyl transferase family 1 domain-containing protein</fullName>
    </recommendedName>
</protein>
<reference evidence="2 3" key="1">
    <citation type="journal article" date="2015" name="Nature">
        <title>rRNA introns, odd ribosomes, and small enigmatic genomes across a large radiation of phyla.</title>
        <authorList>
            <person name="Brown C.T."/>
            <person name="Hug L.A."/>
            <person name="Thomas B.C."/>
            <person name="Sharon I."/>
            <person name="Castelle C.J."/>
            <person name="Singh A."/>
            <person name="Wilkins M.J."/>
            <person name="Williams K.H."/>
            <person name="Banfield J.F."/>
        </authorList>
    </citation>
    <scope>NUCLEOTIDE SEQUENCE [LARGE SCALE GENOMIC DNA]</scope>
</reference>
<dbReference type="InterPro" id="IPR050194">
    <property type="entry name" value="Glycosyltransferase_grp1"/>
</dbReference>
<dbReference type="Proteomes" id="UP000034617">
    <property type="component" value="Unassembled WGS sequence"/>
</dbReference>
<organism evidence="2 3">
    <name type="scientific">Candidatus Gottesmanbacteria bacterium GW2011_GWB1_44_11c</name>
    <dbReference type="NCBI Taxonomy" id="1618447"/>
    <lineage>
        <taxon>Bacteria</taxon>
        <taxon>Candidatus Gottesmaniibacteriota</taxon>
    </lineage>
</organism>
<dbReference type="EMBL" id="LCHM01000022">
    <property type="protein sequence ID" value="KKT37604.1"/>
    <property type="molecule type" value="Genomic_DNA"/>
</dbReference>
<dbReference type="PANTHER" id="PTHR45947">
    <property type="entry name" value="SULFOQUINOVOSYL TRANSFERASE SQD2"/>
    <property type="match status" value="1"/>
</dbReference>
<evidence type="ECO:0000313" key="3">
    <source>
        <dbReference type="Proteomes" id="UP000034617"/>
    </source>
</evidence>
<evidence type="ECO:0000313" key="2">
    <source>
        <dbReference type="EMBL" id="KKT37604.1"/>
    </source>
</evidence>
<dbReference type="CDD" id="cd03801">
    <property type="entry name" value="GT4_PimA-like"/>
    <property type="match status" value="1"/>
</dbReference>
<feature type="domain" description="Glycosyl transferase family 1" evidence="1">
    <location>
        <begin position="201"/>
        <end position="371"/>
    </location>
</feature>
<dbReference type="SUPFAM" id="SSF53756">
    <property type="entry name" value="UDP-Glycosyltransferase/glycogen phosphorylase"/>
    <property type="match status" value="1"/>
</dbReference>
<name>A0A0G1JQA9_9BACT</name>
<comment type="caution">
    <text evidence="2">The sequence shown here is derived from an EMBL/GenBank/DDBJ whole genome shotgun (WGS) entry which is preliminary data.</text>
</comment>
<dbReference type="AlphaFoldDB" id="A0A0G1JQA9"/>
<dbReference type="Pfam" id="PF00534">
    <property type="entry name" value="Glycos_transf_1"/>
    <property type="match status" value="1"/>
</dbReference>
<evidence type="ECO:0000259" key="1">
    <source>
        <dbReference type="Pfam" id="PF00534"/>
    </source>
</evidence>
<dbReference type="GO" id="GO:0016758">
    <property type="term" value="F:hexosyltransferase activity"/>
    <property type="evidence" value="ECO:0007669"/>
    <property type="project" value="TreeGrafter"/>
</dbReference>
<dbReference type="Gene3D" id="3.40.50.2000">
    <property type="entry name" value="Glycogen Phosphorylase B"/>
    <property type="match status" value="2"/>
</dbReference>
<gene>
    <name evidence="2" type="ORF">UW22_C0022G0009</name>
</gene>
<dbReference type="PANTHER" id="PTHR45947:SF3">
    <property type="entry name" value="SULFOQUINOVOSYL TRANSFERASE SQD2"/>
    <property type="match status" value="1"/>
</dbReference>
<proteinExistence type="predicted"/>
<dbReference type="InterPro" id="IPR001296">
    <property type="entry name" value="Glyco_trans_1"/>
</dbReference>
<sequence length="396" mass="46193">MFIIPIDYKSVGWGGVTAYTLLIAQELKRLNHKITILTPGEKNRVYKYRGIPVYTIKYYEKYKIPGERLLVKLFPMFIDRLKWIYGVYSFVYRNSQFDIIESPEWGASGLLISLYKKHKVNIRLHRSQYQYYLDNKLPINIDLLLVNMLEMISILLSSSITSPTTFMFKTHSLLTWFLKIKCNPSEVIPNGIKITNHAINKRSITPYILYVGRLEYGKGLHTLIQAFSEIKNKHHNIRLILIGRDMKTRINNAWISYKQHLLSIIKKKRMQKTVLILAQKNQYQLEKYYANCLLYVMPARGHENHPIALLDAIGWNKAVITSNTGGIPEIIKDQKSGLVFKQDNAHDCARTLSNLLSNVTLRNSIEKYNTKYKYNFNIRDVTVTTANFFTKVIHHK</sequence>
<accession>A0A0G1JQA9</accession>